<organism evidence="2">
    <name type="scientific">marine sediment metagenome</name>
    <dbReference type="NCBI Taxonomy" id="412755"/>
    <lineage>
        <taxon>unclassified sequences</taxon>
        <taxon>metagenomes</taxon>
        <taxon>ecological metagenomes</taxon>
    </lineage>
</organism>
<comment type="caution">
    <text evidence="2">The sequence shown here is derived from an EMBL/GenBank/DDBJ whole genome shotgun (WGS) entry which is preliminary data.</text>
</comment>
<accession>A0A0F9MAJ0</accession>
<evidence type="ECO:0000313" key="2">
    <source>
        <dbReference type="EMBL" id="KKM66172.1"/>
    </source>
</evidence>
<dbReference type="AlphaFoldDB" id="A0A0F9MAJ0"/>
<dbReference type="EMBL" id="LAZR01010586">
    <property type="protein sequence ID" value="KKM66172.1"/>
    <property type="molecule type" value="Genomic_DNA"/>
</dbReference>
<feature type="coiled-coil region" evidence="1">
    <location>
        <begin position="44"/>
        <end position="78"/>
    </location>
</feature>
<keyword evidence="1" id="KW-0175">Coiled coil</keyword>
<evidence type="ECO:0000256" key="1">
    <source>
        <dbReference type="SAM" id="Coils"/>
    </source>
</evidence>
<sequence>MTDMNKEIKLSPDEIYLNGLLEIFNADPKSTKLDDTTKILLGQIRGTQQEIVGLSQQIDKLNNGIKELRDKGNELVEKLILKKGESQGYVNILLKIRK</sequence>
<proteinExistence type="predicted"/>
<reference evidence="2" key="1">
    <citation type="journal article" date="2015" name="Nature">
        <title>Complex archaea that bridge the gap between prokaryotes and eukaryotes.</title>
        <authorList>
            <person name="Spang A."/>
            <person name="Saw J.H."/>
            <person name="Jorgensen S.L."/>
            <person name="Zaremba-Niedzwiedzka K."/>
            <person name="Martijn J."/>
            <person name="Lind A.E."/>
            <person name="van Eijk R."/>
            <person name="Schleper C."/>
            <person name="Guy L."/>
            <person name="Ettema T.J."/>
        </authorList>
    </citation>
    <scope>NUCLEOTIDE SEQUENCE</scope>
</reference>
<name>A0A0F9MAJ0_9ZZZZ</name>
<gene>
    <name evidence="2" type="ORF">LCGC14_1483850</name>
</gene>
<protein>
    <submittedName>
        <fullName evidence="2">Uncharacterized protein</fullName>
    </submittedName>
</protein>